<feature type="non-terminal residue" evidence="2">
    <location>
        <position position="130"/>
    </location>
</feature>
<accession>A0A6N9TUH1</accession>
<dbReference type="SUPFAM" id="SSF100950">
    <property type="entry name" value="NagB/RpiA/CoA transferase-like"/>
    <property type="match status" value="1"/>
</dbReference>
<dbReference type="InterPro" id="IPR050313">
    <property type="entry name" value="Carb_Metab_HTH_regulators"/>
</dbReference>
<reference evidence="2 3" key="1">
    <citation type="submission" date="2020-02" db="EMBL/GenBank/DDBJ databases">
        <title>Comparative genomics of sulfur disproportionating microorganisms.</title>
        <authorList>
            <person name="Ward L.M."/>
            <person name="Bertran E."/>
            <person name="Johnston D.T."/>
        </authorList>
    </citation>
    <scope>NUCLEOTIDE SEQUENCE [LARGE SCALE GENOMIC DNA]</scope>
    <source>
        <strain evidence="2 3">DSM 100025</strain>
    </source>
</reference>
<keyword evidence="3" id="KW-1185">Reference proteome</keyword>
<gene>
    <name evidence="2" type="ORF">G3N55_12920</name>
</gene>
<protein>
    <submittedName>
        <fullName evidence="2">DeoR/GlpR transcriptional regulator</fullName>
    </submittedName>
</protein>
<dbReference type="PANTHER" id="PTHR30363">
    <property type="entry name" value="HTH-TYPE TRANSCRIPTIONAL REGULATOR SRLR-RELATED"/>
    <property type="match status" value="1"/>
</dbReference>
<dbReference type="AlphaFoldDB" id="A0A6N9TUH1"/>
<organism evidence="2 3">
    <name type="scientific">Dissulfurirhabdus thermomarina</name>
    <dbReference type="NCBI Taxonomy" id="1765737"/>
    <lineage>
        <taxon>Bacteria</taxon>
        <taxon>Deltaproteobacteria</taxon>
        <taxon>Dissulfurirhabdaceae</taxon>
        <taxon>Dissulfurirhabdus</taxon>
    </lineage>
</organism>
<proteinExistence type="predicted"/>
<dbReference type="Pfam" id="PF00455">
    <property type="entry name" value="DeoRC"/>
    <property type="match status" value="1"/>
</dbReference>
<dbReference type="PANTHER" id="PTHR30363:SF58">
    <property type="entry name" value="REGULATORY PROTEIN, DEOR FAMILY"/>
    <property type="match status" value="1"/>
</dbReference>
<evidence type="ECO:0000313" key="3">
    <source>
        <dbReference type="Proteomes" id="UP000469346"/>
    </source>
</evidence>
<dbReference type="InterPro" id="IPR014036">
    <property type="entry name" value="DeoR-like_C"/>
</dbReference>
<dbReference type="EMBL" id="JAAGRR010000339">
    <property type="protein sequence ID" value="NDY43733.1"/>
    <property type="molecule type" value="Genomic_DNA"/>
</dbReference>
<name>A0A6N9TUH1_DISTH</name>
<evidence type="ECO:0000313" key="2">
    <source>
        <dbReference type="EMBL" id="NDY43733.1"/>
    </source>
</evidence>
<comment type="caution">
    <text evidence="2">The sequence shown here is derived from an EMBL/GenBank/DDBJ whole genome shotgun (WGS) entry which is preliminary data.</text>
</comment>
<evidence type="ECO:0000259" key="1">
    <source>
        <dbReference type="Pfam" id="PF00455"/>
    </source>
</evidence>
<dbReference type="InterPro" id="IPR037171">
    <property type="entry name" value="NagB/RpiA_transferase-like"/>
</dbReference>
<feature type="non-terminal residue" evidence="2">
    <location>
        <position position="1"/>
    </location>
</feature>
<feature type="domain" description="DeoR-like transcriptional repressor C-terminal sensor" evidence="1">
    <location>
        <begin position="6"/>
        <end position="130"/>
    </location>
</feature>
<dbReference type="SMART" id="SM01134">
    <property type="entry name" value="DeoRC"/>
    <property type="match status" value="1"/>
</dbReference>
<dbReference type="RefSeq" id="WP_374001963.1">
    <property type="nucleotide sequence ID" value="NZ_JAAGRR010000339.1"/>
</dbReference>
<dbReference type="Proteomes" id="UP000469346">
    <property type="component" value="Unassembled WGS sequence"/>
</dbReference>
<sequence>VVELPQKQAMAKLAADLLHADMTVYLDAGTSTLEIVPYIKALSGMTVITNDFGVVQALLDAPQVTVRHTGGQLDHSNHSCVGGLAVATLRQVVTDVAFISTSSWDLRRGLTTPSALKVEVKQVAMQSATQ</sequence>